<name>A0AAD9EJV4_9PEZI</name>
<dbReference type="AlphaFoldDB" id="A0AAD9EJV4"/>
<evidence type="ECO:0000313" key="2">
    <source>
        <dbReference type="Proteomes" id="UP001243330"/>
    </source>
</evidence>
<keyword evidence="2" id="KW-1185">Reference proteome</keyword>
<sequence>MPQKNGAALALEVTIAPYTSPLDRSRFSSPACLRGVQPLHILSNSNSHADVIQMLLSHTPFL</sequence>
<reference evidence="1" key="1">
    <citation type="submission" date="2023-01" db="EMBL/GenBank/DDBJ databases">
        <title>Colletotrichum chrysophilum M932 genome sequence.</title>
        <authorList>
            <person name="Baroncelli R."/>
        </authorList>
    </citation>
    <scope>NUCLEOTIDE SEQUENCE</scope>
    <source>
        <strain evidence="1">M932</strain>
    </source>
</reference>
<dbReference type="EMBL" id="JAQOWY010000106">
    <property type="protein sequence ID" value="KAK1850998.1"/>
    <property type="molecule type" value="Genomic_DNA"/>
</dbReference>
<protein>
    <submittedName>
        <fullName evidence="1">Uncharacterized protein</fullName>
    </submittedName>
</protein>
<evidence type="ECO:0000313" key="1">
    <source>
        <dbReference type="EMBL" id="KAK1850998.1"/>
    </source>
</evidence>
<gene>
    <name evidence="1" type="ORF">CCHR01_06402</name>
</gene>
<organism evidence="1 2">
    <name type="scientific">Colletotrichum chrysophilum</name>
    <dbReference type="NCBI Taxonomy" id="1836956"/>
    <lineage>
        <taxon>Eukaryota</taxon>
        <taxon>Fungi</taxon>
        <taxon>Dikarya</taxon>
        <taxon>Ascomycota</taxon>
        <taxon>Pezizomycotina</taxon>
        <taxon>Sordariomycetes</taxon>
        <taxon>Hypocreomycetidae</taxon>
        <taxon>Glomerellales</taxon>
        <taxon>Glomerellaceae</taxon>
        <taxon>Colletotrichum</taxon>
        <taxon>Colletotrichum gloeosporioides species complex</taxon>
    </lineage>
</organism>
<accession>A0AAD9EJV4</accession>
<comment type="caution">
    <text evidence="1">The sequence shown here is derived from an EMBL/GenBank/DDBJ whole genome shotgun (WGS) entry which is preliminary data.</text>
</comment>
<proteinExistence type="predicted"/>
<dbReference type="Proteomes" id="UP001243330">
    <property type="component" value="Unassembled WGS sequence"/>
</dbReference>